<evidence type="ECO:0000256" key="3">
    <source>
        <dbReference type="ARBA" id="ARBA00022525"/>
    </source>
</evidence>
<evidence type="ECO:0000256" key="1">
    <source>
        <dbReference type="ARBA" id="ARBA00004613"/>
    </source>
</evidence>
<evidence type="ECO:0000256" key="2">
    <source>
        <dbReference type="ARBA" id="ARBA00010905"/>
    </source>
</evidence>
<dbReference type="Pfam" id="PF15711">
    <property type="entry name" value="ILEI"/>
    <property type="match status" value="1"/>
</dbReference>
<dbReference type="Proteomes" id="UP000002494">
    <property type="component" value="Chromosome 15"/>
</dbReference>
<evidence type="ECO:0000256" key="6">
    <source>
        <dbReference type="ARBA" id="ARBA00023157"/>
    </source>
</evidence>
<comment type="similarity">
    <text evidence="2">Belongs to the FAM3 family.</text>
</comment>
<keyword evidence="4" id="KW-0732">Signal</keyword>
<dbReference type="Ensembl" id="ENSRNOT00000141815.1">
    <property type="protein sequence ID" value="ENSRNOP00000112624.1"/>
    <property type="gene ID" value="ENSRNOG00000007320.9"/>
</dbReference>
<protein>
    <submittedName>
        <fullName evidence="9">FAM3 metabolism regulating signaling molecule D</fullName>
    </submittedName>
</protein>
<keyword evidence="6" id="KW-1015">Disulfide bond</keyword>
<feature type="domain" description="ILEI/PANDER" evidence="8">
    <location>
        <begin position="165"/>
        <end position="252"/>
    </location>
</feature>
<evidence type="ECO:0000313" key="9">
    <source>
        <dbReference type="Ensembl" id="ENSRNOP00000112624.1"/>
    </source>
</evidence>
<reference evidence="9" key="3">
    <citation type="submission" date="2025-09" db="UniProtKB">
        <authorList>
            <consortium name="Ensembl"/>
        </authorList>
    </citation>
    <scope>IDENTIFICATION</scope>
    <source>
        <strain evidence="9">Brown Norway</strain>
    </source>
</reference>
<evidence type="ECO:0000256" key="4">
    <source>
        <dbReference type="ARBA" id="ARBA00022729"/>
    </source>
</evidence>
<dbReference type="InterPro" id="IPR039477">
    <property type="entry name" value="ILEI/PANDER_dom"/>
</dbReference>
<evidence type="ECO:0000313" key="10">
    <source>
        <dbReference type="Proteomes" id="UP000002494"/>
    </source>
</evidence>
<evidence type="ECO:0000256" key="7">
    <source>
        <dbReference type="PROSITE-ProRule" id="PRU01375"/>
    </source>
</evidence>
<dbReference type="RGD" id="1305512">
    <property type="gene designation" value="Fam3d"/>
</dbReference>
<evidence type="ECO:0000256" key="5">
    <source>
        <dbReference type="ARBA" id="ARBA00022734"/>
    </source>
</evidence>
<name>A0ABK0M8X9_RAT</name>
<accession>A0ABK0M8X9</accession>
<dbReference type="InterPro" id="IPR039220">
    <property type="entry name" value="FAM3"/>
</dbReference>
<dbReference type="PROSITE" id="PS52031">
    <property type="entry name" value="GG_LECTIN"/>
    <property type="match status" value="1"/>
</dbReference>
<dbReference type="PANTHER" id="PTHR14592">
    <property type="entry name" value="UNCHARACTERIZED FAM3"/>
    <property type="match status" value="1"/>
</dbReference>
<sequence>MGLLCGWGRRPQLRHISTALHIPRARGILRVYLVAALGPSPGLIPIAKQLPQKPQPESRNVLRGPEEWQSTACGCWWAVANPAELHTHSWLAMAHRTRPPCLAFGSQSHCLCFLVLLSWAPEVEGPLKVPNTEAQLSFCGWDHQPSSLSFSIRSIMSPVRNNVGRGLNIALVNGTTGRVIRKASFDMYSGEPQPLLDFLTEIPDSTLVLVASYDDPGTKMNDKIKTLFTNLGSSYAKQLGFRDSWVFVGAKDLRSKSPYEQFLKNNPETNKYEGWPELLELEGCVPKKVM</sequence>
<organism evidence="9 10">
    <name type="scientific">Rattus norvegicus</name>
    <name type="common">Rat</name>
    <dbReference type="NCBI Taxonomy" id="10116"/>
    <lineage>
        <taxon>Eukaryota</taxon>
        <taxon>Metazoa</taxon>
        <taxon>Chordata</taxon>
        <taxon>Craniata</taxon>
        <taxon>Vertebrata</taxon>
        <taxon>Euteleostomi</taxon>
        <taxon>Mammalia</taxon>
        <taxon>Eutheria</taxon>
        <taxon>Euarchontoglires</taxon>
        <taxon>Glires</taxon>
        <taxon>Rodentia</taxon>
        <taxon>Myomorpha</taxon>
        <taxon>Muroidea</taxon>
        <taxon>Muridae</taxon>
        <taxon>Murinae</taxon>
        <taxon>Rattus</taxon>
    </lineage>
</organism>
<reference evidence="9" key="2">
    <citation type="submission" date="2025-08" db="UniProtKB">
        <authorList>
            <consortium name="Ensembl"/>
        </authorList>
    </citation>
    <scope>IDENTIFICATION</scope>
    <source>
        <strain evidence="9">Brown Norway</strain>
    </source>
</reference>
<evidence type="ECO:0000259" key="8">
    <source>
        <dbReference type="Pfam" id="PF15711"/>
    </source>
</evidence>
<gene>
    <name evidence="9" type="primary">Fam3d</name>
</gene>
<dbReference type="GeneTree" id="ENSGT00950000183004"/>
<reference evidence="9" key="1">
    <citation type="submission" date="2024-01" db="EMBL/GenBank/DDBJ databases">
        <title>GRCr8: a new rat reference genome assembly contstructed from accurate long reads and long range scaffolding.</title>
        <authorList>
            <person name="Doris P.A."/>
            <person name="Kalbfleisch T."/>
            <person name="Li K."/>
            <person name="Howe K."/>
            <person name="Wood J."/>
        </authorList>
    </citation>
    <scope>NUCLEOTIDE SEQUENCE [LARGE SCALE GENOMIC DNA]</scope>
    <source>
        <strain evidence="9">Brown Norway</strain>
    </source>
</reference>
<proteinExistence type="inferred from homology"/>
<keyword evidence="5 7" id="KW-0430">Lectin</keyword>
<keyword evidence="3" id="KW-0964">Secreted</keyword>
<comment type="subcellular location">
    <subcellularLocation>
        <location evidence="1">Secreted</location>
    </subcellularLocation>
</comment>
<keyword evidence="10" id="KW-1185">Reference proteome</keyword>